<sequence length="460" mass="51637">MSTKDATPTIPVLVVGAGVSGIATACQLRRQLSLPASDILLIDRQSDIGGTWHINRYPGVACDVPAVFYSFSFAMNPRWTSFHPGAKEIKEYLNEVVDRFGIRSSVRTDVDVGECRWMENLGLWQVELRYLKKGMGDLSEKERRKIIAEKGEEAVVERTELVRAKIVCSAVGGLVEPKGWPDDIPGIEGFEGKMFHSARWDYDVDLKDKDVVVVGTGCSAAQFVPRLTTEYGAKSVTQLMRSPPWVEPRVVPLGGEEGWSKWAPTILSTVPGLNRLLRIFVFLGSEQGFALFGGAPSNAKLRAKVIIAREESPRAHETHRTTAIPRNPHPRLRRRLQTPHLRRNLVPRPLRPQNRPDNASPKLRAPTLSDPRSRPHLPGPQEHLVAGLYRGKGNPRRRDRPGQRLRRDEMAAPLTRHRARGYRPGDRDGRARRAPGIPGHGHGRVSELLYYLRPEYCHRP</sequence>
<reference evidence="1" key="1">
    <citation type="submission" date="2024-02" db="EMBL/GenBank/DDBJ databases">
        <title>Metagenome Assembled Genome of Zalaria obscura JY119.</title>
        <authorList>
            <person name="Vighnesh L."/>
            <person name="Jagadeeshwari U."/>
            <person name="Venkata Ramana C."/>
            <person name="Sasikala C."/>
        </authorList>
    </citation>
    <scope>NUCLEOTIDE SEQUENCE</scope>
    <source>
        <strain evidence="1">JY119</strain>
    </source>
</reference>
<dbReference type="EMBL" id="JAMKPW020000041">
    <property type="protein sequence ID" value="KAK8196569.1"/>
    <property type="molecule type" value="Genomic_DNA"/>
</dbReference>
<gene>
    <name evidence="1" type="ORF">M8818_006734</name>
</gene>
<dbReference type="Proteomes" id="UP001320706">
    <property type="component" value="Unassembled WGS sequence"/>
</dbReference>
<evidence type="ECO:0000313" key="1">
    <source>
        <dbReference type="EMBL" id="KAK8196569.1"/>
    </source>
</evidence>
<organism evidence="1 2">
    <name type="scientific">Zalaria obscura</name>
    <dbReference type="NCBI Taxonomy" id="2024903"/>
    <lineage>
        <taxon>Eukaryota</taxon>
        <taxon>Fungi</taxon>
        <taxon>Dikarya</taxon>
        <taxon>Ascomycota</taxon>
        <taxon>Pezizomycotina</taxon>
        <taxon>Dothideomycetes</taxon>
        <taxon>Dothideomycetidae</taxon>
        <taxon>Dothideales</taxon>
        <taxon>Zalariaceae</taxon>
        <taxon>Zalaria</taxon>
    </lineage>
</organism>
<accession>A0ACC3S5C6</accession>
<keyword evidence="2" id="KW-1185">Reference proteome</keyword>
<name>A0ACC3S5C6_9PEZI</name>
<evidence type="ECO:0000313" key="2">
    <source>
        <dbReference type="Proteomes" id="UP001320706"/>
    </source>
</evidence>
<comment type="caution">
    <text evidence="1">The sequence shown here is derived from an EMBL/GenBank/DDBJ whole genome shotgun (WGS) entry which is preliminary data.</text>
</comment>
<protein>
    <submittedName>
        <fullName evidence="1">Uncharacterized protein</fullName>
    </submittedName>
</protein>
<proteinExistence type="predicted"/>